<feature type="region of interest" description="Disordered" evidence="1">
    <location>
        <begin position="1"/>
        <end position="25"/>
    </location>
</feature>
<accession>A0ABM8VZA5</accession>
<organism evidence="2 3">
    <name type="scientific">Gigaspora margarita</name>
    <dbReference type="NCBI Taxonomy" id="4874"/>
    <lineage>
        <taxon>Eukaryota</taxon>
        <taxon>Fungi</taxon>
        <taxon>Fungi incertae sedis</taxon>
        <taxon>Mucoromycota</taxon>
        <taxon>Glomeromycotina</taxon>
        <taxon>Glomeromycetes</taxon>
        <taxon>Diversisporales</taxon>
        <taxon>Gigasporaceae</taxon>
        <taxon>Gigaspora</taxon>
    </lineage>
</organism>
<keyword evidence="3" id="KW-1185">Reference proteome</keyword>
<protein>
    <submittedName>
        <fullName evidence="2">16951_t:CDS:1</fullName>
    </submittedName>
</protein>
<name>A0ABM8VZA5_GIGMA</name>
<evidence type="ECO:0000313" key="3">
    <source>
        <dbReference type="Proteomes" id="UP000789901"/>
    </source>
</evidence>
<reference evidence="2 3" key="1">
    <citation type="submission" date="2021-06" db="EMBL/GenBank/DDBJ databases">
        <authorList>
            <person name="Kallberg Y."/>
            <person name="Tangrot J."/>
            <person name="Rosling A."/>
        </authorList>
    </citation>
    <scope>NUCLEOTIDE SEQUENCE [LARGE SCALE GENOMIC DNA]</scope>
    <source>
        <strain evidence="2 3">120-4 pot B 10/14</strain>
    </source>
</reference>
<evidence type="ECO:0000313" key="2">
    <source>
        <dbReference type="EMBL" id="CAG8484678.1"/>
    </source>
</evidence>
<proteinExistence type="predicted"/>
<comment type="caution">
    <text evidence="2">The sequence shown here is derived from an EMBL/GenBank/DDBJ whole genome shotgun (WGS) entry which is preliminary data.</text>
</comment>
<dbReference type="EMBL" id="CAJVQB010000366">
    <property type="protein sequence ID" value="CAG8484678.1"/>
    <property type="molecule type" value="Genomic_DNA"/>
</dbReference>
<dbReference type="InterPro" id="IPR012337">
    <property type="entry name" value="RNaseH-like_sf"/>
</dbReference>
<sequence>MVQNKSDSEQEESYYEEISQNTVSKGPSKKLRLRLFSKRGYKVDFEVKLDNEEECGISYFDSSTTSNLINYLAYRHRIFKDGSCYPSRIIKNQFIRTKKKYELIQQNLILFIIDNSQLFNIVKCRSFQKLLHLLDENFSISCNKTVKTIVSKSFSWSRQQLMNLINNSIAKSWEPKEVLLILPCVLYSNTGKIIAKLLDDIIVEWDLIDKMIAITTNKESNIKRPPIEKLLQLKRAIIYLSLWLQSDKRIVYEKIDISIPMIMDGILEKVKKVLYDSMHKYWQSVLDVGMLACLLDPHFKKLWFANATVIQNTNEQLKKLYELECEVYITSSHLASLSNFEDEDPEASRV</sequence>
<dbReference type="Proteomes" id="UP000789901">
    <property type="component" value="Unassembled WGS sequence"/>
</dbReference>
<evidence type="ECO:0000256" key="1">
    <source>
        <dbReference type="SAM" id="MobiDB-lite"/>
    </source>
</evidence>
<dbReference type="SUPFAM" id="SSF53098">
    <property type="entry name" value="Ribonuclease H-like"/>
    <property type="match status" value="1"/>
</dbReference>
<gene>
    <name evidence="2" type="ORF">GMARGA_LOCUS1419</name>
</gene>